<dbReference type="RefSeq" id="WP_184036180.1">
    <property type="nucleotide sequence ID" value="NZ_JACHHY010000005.1"/>
</dbReference>
<proteinExistence type="predicted"/>
<protein>
    <submittedName>
        <fullName evidence="4">Serine/threonine protein kinase</fullName>
    </submittedName>
</protein>
<dbReference type="SUPFAM" id="SSF56112">
    <property type="entry name" value="Protein kinase-like (PK-like)"/>
    <property type="match status" value="1"/>
</dbReference>
<evidence type="ECO:0000313" key="5">
    <source>
        <dbReference type="Proteomes" id="UP000575898"/>
    </source>
</evidence>
<dbReference type="InterPro" id="IPR006597">
    <property type="entry name" value="Sel1-like"/>
</dbReference>
<feature type="region of interest" description="Disordered" evidence="1">
    <location>
        <begin position="323"/>
        <end position="351"/>
    </location>
</feature>
<feature type="region of interest" description="Disordered" evidence="1">
    <location>
        <begin position="391"/>
        <end position="440"/>
    </location>
</feature>
<evidence type="ECO:0000259" key="3">
    <source>
        <dbReference type="PROSITE" id="PS50011"/>
    </source>
</evidence>
<evidence type="ECO:0000313" key="4">
    <source>
        <dbReference type="EMBL" id="MBB5017816.1"/>
    </source>
</evidence>
<dbReference type="Pfam" id="PF08238">
    <property type="entry name" value="Sel1"/>
    <property type="match status" value="3"/>
</dbReference>
<sequence length="602" mass="66502">MSNLGEQPVIPTPIIQIEKFLSSKHTERWCKILSPAHPGAAYWLCQEARILQEFNHQHPYVAKFIGVDVERRILVVEAPGYTLSQWLTTPTSSLDHPFQRSSDLIRLMIAVCEIAESLHRKGVVHGSLRPDAICINLDSSRHIDFTSIRLIDFSNAHSHQHPLEKPLFIDPDHKNAGYLSPAAREAIQADWQSYMRIVNETGKLGWFELSEISKGKYDTTLLSSILANRLDWHVDMHSLGYWFSQISLRRIDYFNAYHQEKLPKILKRMQKTFWKGGYRGFDALLAELRRFELDPQPALVDTVPSLGSVSSLAPTPASAYVPRSDVIASNTPDPFPPNRKDSHLSGALDAARQKAEKRQRLTTYVAIGAGVLVAFVAGLWALWTPQELTAEFTPPPAAQPAPPAAQPTPPVAAQDTPPAPPTEASAPNQPQEEPAIERATPSTDPLAELKQSADHGDAAAQLELANAYRNGKGVETNLETAAAWYRKAAEQGHAEAQATLGYLYMTGKGVERNDEQAASWHRKAAEQGNAMGQYNLGLLNLHGRGGLAQSNVKAYVWLSIAAQGGNLAARSQLSTLESQISKDELQQGRRLASVVKAKYRLE</sequence>
<dbReference type="Proteomes" id="UP000575898">
    <property type="component" value="Unassembled WGS sequence"/>
</dbReference>
<dbReference type="PANTHER" id="PTHR11102">
    <property type="entry name" value="SEL-1-LIKE PROTEIN"/>
    <property type="match status" value="1"/>
</dbReference>
<dbReference type="PANTHER" id="PTHR11102:SF160">
    <property type="entry name" value="ERAD-ASSOCIATED E3 UBIQUITIN-PROTEIN LIGASE COMPONENT HRD3"/>
    <property type="match status" value="1"/>
</dbReference>
<dbReference type="GO" id="GO:0005524">
    <property type="term" value="F:ATP binding"/>
    <property type="evidence" value="ECO:0007669"/>
    <property type="project" value="InterPro"/>
</dbReference>
<keyword evidence="4" id="KW-0808">Transferase</keyword>
<name>A0A840MMT1_9PROT</name>
<dbReference type="PROSITE" id="PS50011">
    <property type="entry name" value="PROTEIN_KINASE_DOM"/>
    <property type="match status" value="1"/>
</dbReference>
<keyword evidence="5" id="KW-1185">Reference proteome</keyword>
<keyword evidence="4" id="KW-0418">Kinase</keyword>
<accession>A0A840MMT1</accession>
<dbReference type="AlphaFoldDB" id="A0A840MMT1"/>
<feature type="compositionally biased region" description="Pro residues" evidence="1">
    <location>
        <begin position="393"/>
        <end position="410"/>
    </location>
</feature>
<dbReference type="InterPro" id="IPR050767">
    <property type="entry name" value="Sel1_AlgK"/>
</dbReference>
<dbReference type="InterPro" id="IPR011990">
    <property type="entry name" value="TPR-like_helical_dom_sf"/>
</dbReference>
<dbReference type="SUPFAM" id="SSF81901">
    <property type="entry name" value="HCP-like"/>
    <property type="match status" value="1"/>
</dbReference>
<organism evidence="4 5">
    <name type="scientific">Chitinivorax tropicus</name>
    <dbReference type="NCBI Taxonomy" id="714531"/>
    <lineage>
        <taxon>Bacteria</taxon>
        <taxon>Pseudomonadati</taxon>
        <taxon>Pseudomonadota</taxon>
        <taxon>Betaproteobacteria</taxon>
        <taxon>Chitinivorax</taxon>
    </lineage>
</organism>
<dbReference type="InterPro" id="IPR000719">
    <property type="entry name" value="Prot_kinase_dom"/>
</dbReference>
<keyword evidence="2" id="KW-0472">Membrane</keyword>
<feature type="compositionally biased region" description="Low complexity" evidence="1">
    <location>
        <begin position="411"/>
        <end position="427"/>
    </location>
</feature>
<dbReference type="Gene3D" id="1.25.40.10">
    <property type="entry name" value="Tetratricopeptide repeat domain"/>
    <property type="match status" value="1"/>
</dbReference>
<dbReference type="GO" id="GO:0004674">
    <property type="term" value="F:protein serine/threonine kinase activity"/>
    <property type="evidence" value="ECO:0007669"/>
    <property type="project" value="UniProtKB-KW"/>
</dbReference>
<gene>
    <name evidence="4" type="ORF">HNQ59_001086</name>
</gene>
<evidence type="ECO:0000256" key="2">
    <source>
        <dbReference type="SAM" id="Phobius"/>
    </source>
</evidence>
<comment type="caution">
    <text evidence="4">The sequence shown here is derived from an EMBL/GenBank/DDBJ whole genome shotgun (WGS) entry which is preliminary data.</text>
</comment>
<keyword evidence="4" id="KW-0723">Serine/threonine-protein kinase</keyword>
<evidence type="ECO:0000256" key="1">
    <source>
        <dbReference type="SAM" id="MobiDB-lite"/>
    </source>
</evidence>
<reference evidence="4 5" key="1">
    <citation type="submission" date="2020-08" db="EMBL/GenBank/DDBJ databases">
        <title>Genomic Encyclopedia of Type Strains, Phase IV (KMG-IV): sequencing the most valuable type-strain genomes for metagenomic binning, comparative biology and taxonomic classification.</title>
        <authorList>
            <person name="Goeker M."/>
        </authorList>
    </citation>
    <scope>NUCLEOTIDE SEQUENCE [LARGE SCALE GENOMIC DNA]</scope>
    <source>
        <strain evidence="4 5">DSM 27165</strain>
    </source>
</reference>
<dbReference type="EMBL" id="JACHHY010000005">
    <property type="protein sequence ID" value="MBB5017816.1"/>
    <property type="molecule type" value="Genomic_DNA"/>
</dbReference>
<keyword evidence="2" id="KW-1133">Transmembrane helix</keyword>
<dbReference type="Gene3D" id="1.10.510.10">
    <property type="entry name" value="Transferase(Phosphotransferase) domain 1"/>
    <property type="match status" value="1"/>
</dbReference>
<dbReference type="InterPro" id="IPR011009">
    <property type="entry name" value="Kinase-like_dom_sf"/>
</dbReference>
<feature type="transmembrane region" description="Helical" evidence="2">
    <location>
        <begin position="361"/>
        <end position="383"/>
    </location>
</feature>
<feature type="domain" description="Protein kinase" evidence="3">
    <location>
        <begin position="1"/>
        <end position="321"/>
    </location>
</feature>
<dbReference type="SMART" id="SM00671">
    <property type="entry name" value="SEL1"/>
    <property type="match status" value="3"/>
</dbReference>
<keyword evidence="2" id="KW-0812">Transmembrane</keyword>